<dbReference type="GO" id="GO:0004185">
    <property type="term" value="F:serine-type carboxypeptidase activity"/>
    <property type="evidence" value="ECO:0007669"/>
    <property type="project" value="InterPro"/>
</dbReference>
<dbReference type="EMBL" id="KZ422481">
    <property type="protein sequence ID" value="PIO52962.1"/>
    <property type="molecule type" value="Genomic_DNA"/>
</dbReference>
<gene>
    <name evidence="2" type="ORF">TELCIR_25723</name>
</gene>
<evidence type="ECO:0000256" key="1">
    <source>
        <dbReference type="ARBA" id="ARBA00009431"/>
    </source>
</evidence>
<reference evidence="2 3" key="1">
    <citation type="submission" date="2015-09" db="EMBL/GenBank/DDBJ databases">
        <title>Draft genome of the parasitic nematode Teladorsagia circumcincta isolate WARC Sus (inbred).</title>
        <authorList>
            <person name="Mitreva M."/>
        </authorList>
    </citation>
    <scope>NUCLEOTIDE SEQUENCE [LARGE SCALE GENOMIC DNA]</scope>
    <source>
        <strain evidence="2 3">S</strain>
    </source>
</reference>
<evidence type="ECO:0000313" key="3">
    <source>
        <dbReference type="Proteomes" id="UP000230423"/>
    </source>
</evidence>
<sequence length="101" mass="11799">NLAYHQQEKYYDMSATIHSIMNSKTYTANDMRLMFYNGDVDTVCQFLGDQWFIENLVAERNLTVLYGRQQWTYQSAPQYAPTIAGYAKAWDQNLVQLTVKV</sequence>
<keyword evidence="3" id="KW-1185">Reference proteome</keyword>
<dbReference type="InterPro" id="IPR029058">
    <property type="entry name" value="AB_hydrolase_fold"/>
</dbReference>
<protein>
    <recommendedName>
        <fullName evidence="4">Serine carboxypeptidase</fullName>
    </recommendedName>
</protein>
<dbReference type="InterPro" id="IPR001563">
    <property type="entry name" value="Peptidase_S10"/>
</dbReference>
<evidence type="ECO:0000313" key="2">
    <source>
        <dbReference type="EMBL" id="PIO52962.1"/>
    </source>
</evidence>
<evidence type="ECO:0008006" key="4">
    <source>
        <dbReference type="Google" id="ProtNLM"/>
    </source>
</evidence>
<dbReference type="Gene3D" id="3.40.50.1820">
    <property type="entry name" value="alpha/beta hydrolase"/>
    <property type="match status" value="1"/>
</dbReference>
<dbReference type="Proteomes" id="UP000230423">
    <property type="component" value="Unassembled WGS sequence"/>
</dbReference>
<dbReference type="GO" id="GO:0006508">
    <property type="term" value="P:proteolysis"/>
    <property type="evidence" value="ECO:0007669"/>
    <property type="project" value="InterPro"/>
</dbReference>
<name>A0A2G9T5Y6_TELCI</name>
<organism evidence="2 3">
    <name type="scientific">Teladorsagia circumcincta</name>
    <name type="common">Brown stomach worm</name>
    <name type="synonym">Ostertagia circumcincta</name>
    <dbReference type="NCBI Taxonomy" id="45464"/>
    <lineage>
        <taxon>Eukaryota</taxon>
        <taxon>Metazoa</taxon>
        <taxon>Ecdysozoa</taxon>
        <taxon>Nematoda</taxon>
        <taxon>Chromadorea</taxon>
        <taxon>Rhabditida</taxon>
        <taxon>Rhabditina</taxon>
        <taxon>Rhabditomorpha</taxon>
        <taxon>Strongyloidea</taxon>
        <taxon>Trichostrongylidae</taxon>
        <taxon>Teladorsagia</taxon>
    </lineage>
</organism>
<dbReference type="OrthoDB" id="443318at2759"/>
<proteinExistence type="inferred from homology"/>
<dbReference type="Pfam" id="PF00450">
    <property type="entry name" value="Peptidase_S10"/>
    <property type="match status" value="1"/>
</dbReference>
<dbReference type="SUPFAM" id="SSF53474">
    <property type="entry name" value="alpha/beta-Hydrolases"/>
    <property type="match status" value="1"/>
</dbReference>
<accession>A0A2G9T5Y6</accession>
<dbReference type="AlphaFoldDB" id="A0A2G9T5Y6"/>
<comment type="similarity">
    <text evidence="1">Belongs to the peptidase S10 family.</text>
</comment>
<feature type="non-terminal residue" evidence="2">
    <location>
        <position position="1"/>
    </location>
</feature>